<dbReference type="RefSeq" id="WP_344265412.1">
    <property type="nucleotide sequence ID" value="NZ_BAAAMJ010000068.1"/>
</dbReference>
<accession>A0ABN2PWM4</accession>
<proteinExistence type="predicted"/>
<dbReference type="EMBL" id="BAAAMJ010000068">
    <property type="protein sequence ID" value="GAA1931660.1"/>
    <property type="molecule type" value="Genomic_DNA"/>
</dbReference>
<feature type="region of interest" description="Disordered" evidence="1">
    <location>
        <begin position="40"/>
        <end position="117"/>
    </location>
</feature>
<sequence>MRRQLAHAGAWLAATGAAGTVSWFGVHAVLTGAAHDPPRAVPLAAPAGEPEDIPAPDASSTQRPPADGEPTDAGEPREEEGTSPADTDASAGGPPGGPETPGASVARPPSAAPPGDVETVATAGGRAVFDVGPGSCALVSATPEHGWEMRVWTQEQWIRVTFSSGEGAHSVFCTWHGHEPVIETHEE</sequence>
<organism evidence="2 3">
    <name type="scientific">Streptomyces sodiiphilus</name>
    <dbReference type="NCBI Taxonomy" id="226217"/>
    <lineage>
        <taxon>Bacteria</taxon>
        <taxon>Bacillati</taxon>
        <taxon>Actinomycetota</taxon>
        <taxon>Actinomycetes</taxon>
        <taxon>Kitasatosporales</taxon>
        <taxon>Streptomycetaceae</taxon>
        <taxon>Streptomyces</taxon>
    </lineage>
</organism>
<gene>
    <name evidence="2" type="ORF">GCM10009716_43460</name>
</gene>
<protein>
    <recommendedName>
        <fullName evidence="4">Secreted protein</fullName>
    </recommendedName>
</protein>
<evidence type="ECO:0000256" key="1">
    <source>
        <dbReference type="SAM" id="MobiDB-lite"/>
    </source>
</evidence>
<evidence type="ECO:0008006" key="4">
    <source>
        <dbReference type="Google" id="ProtNLM"/>
    </source>
</evidence>
<comment type="caution">
    <text evidence="2">The sequence shown here is derived from an EMBL/GenBank/DDBJ whole genome shotgun (WGS) entry which is preliminary data.</text>
</comment>
<reference evidence="2 3" key="1">
    <citation type="journal article" date="2019" name="Int. J. Syst. Evol. Microbiol.">
        <title>The Global Catalogue of Microorganisms (GCM) 10K type strain sequencing project: providing services to taxonomists for standard genome sequencing and annotation.</title>
        <authorList>
            <consortium name="The Broad Institute Genomics Platform"/>
            <consortium name="The Broad Institute Genome Sequencing Center for Infectious Disease"/>
            <person name="Wu L."/>
            <person name="Ma J."/>
        </authorList>
    </citation>
    <scope>NUCLEOTIDE SEQUENCE [LARGE SCALE GENOMIC DNA]</scope>
    <source>
        <strain evidence="2 3">JCM 13581</strain>
    </source>
</reference>
<keyword evidence="3" id="KW-1185">Reference proteome</keyword>
<dbReference type="Proteomes" id="UP001501303">
    <property type="component" value="Unassembled WGS sequence"/>
</dbReference>
<evidence type="ECO:0000313" key="3">
    <source>
        <dbReference type="Proteomes" id="UP001501303"/>
    </source>
</evidence>
<evidence type="ECO:0000313" key="2">
    <source>
        <dbReference type="EMBL" id="GAA1931660.1"/>
    </source>
</evidence>
<feature type="compositionally biased region" description="Low complexity" evidence="1">
    <location>
        <begin position="100"/>
        <end position="115"/>
    </location>
</feature>
<name>A0ABN2PWM4_9ACTN</name>